<keyword evidence="4 5" id="KW-0804">Transcription</keyword>
<protein>
    <recommendedName>
        <fullName evidence="5">DNA-directed RNA polymerase subunit epsilon</fullName>
        <shortName evidence="5">RNAP epsilon subunit</shortName>
        <ecNumber evidence="5">2.7.7.6</ecNumber>
    </recommendedName>
    <alternativeName>
        <fullName evidence="5">RNA polymerase epsilon subunit</fullName>
    </alternativeName>
    <alternativeName>
        <fullName evidence="5">Transcriptase subunit epsilon</fullName>
    </alternativeName>
</protein>
<comment type="catalytic activity">
    <reaction evidence="5">
        <text>RNA(n) + a ribonucleoside 5'-triphosphate = RNA(n+1) + diphosphate</text>
        <dbReference type="Rhea" id="RHEA:21248"/>
        <dbReference type="Rhea" id="RHEA-COMP:14527"/>
        <dbReference type="Rhea" id="RHEA-COMP:17342"/>
        <dbReference type="ChEBI" id="CHEBI:33019"/>
        <dbReference type="ChEBI" id="CHEBI:61557"/>
        <dbReference type="ChEBI" id="CHEBI:140395"/>
        <dbReference type="EC" id="2.7.7.6"/>
    </reaction>
</comment>
<dbReference type="AlphaFoldDB" id="A0A0D0SII2"/>
<dbReference type="Proteomes" id="UP000321057">
    <property type="component" value="Unassembled WGS sequence"/>
</dbReference>
<comment type="similarity">
    <text evidence="5">Belongs to the RNA polymerase subunit epsilon family.</text>
</comment>
<sequence length="71" mass="8643">MAVFKVFYQHNKDEVIVRESTQTIYVEAETEEQVRRYLKERNYNIEFITKLEGAHLEYEKQSDHFNVEKAE</sequence>
<comment type="subunit">
    <text evidence="5">RNAP is composed of a core of 2 alpha, a beta and a beta' subunit. The core is associated with a delta subunit, and at least one of epsilon or omega. When a sigma factor is associated with the core the holoenzyme is formed, which can initiate transcription.</text>
</comment>
<reference evidence="7 8" key="1">
    <citation type="journal article" date="2016" name="Front. Microbiol.">
        <title>Comprehensive Phylogenetic Analysis of Bovine Non-aureus Staphylococci Species Based on Whole-Genome Sequencing.</title>
        <authorList>
            <person name="Naushad S."/>
            <person name="Barkema H.W."/>
            <person name="Luby C."/>
            <person name="Condas L.A."/>
            <person name="Nobrega D.B."/>
            <person name="Carson D.A."/>
            <person name="De Buck J."/>
        </authorList>
    </citation>
    <scope>NUCLEOTIDE SEQUENCE [LARGE SCALE GENOMIC DNA]</scope>
    <source>
        <strain evidence="7 8">SNUC 1388</strain>
    </source>
</reference>
<dbReference type="RefSeq" id="WP_042739000.1">
    <property type="nucleotide sequence ID" value="NZ_BKAX01000001.1"/>
</dbReference>
<keyword evidence="2 5" id="KW-0808">Transferase</keyword>
<evidence type="ECO:0000256" key="1">
    <source>
        <dbReference type="ARBA" id="ARBA00022478"/>
    </source>
</evidence>
<dbReference type="EC" id="2.7.7.6" evidence="5"/>
<dbReference type="EMBL" id="QXRZ01000001">
    <property type="protein sequence ID" value="RIL44450.1"/>
    <property type="molecule type" value="Genomic_DNA"/>
</dbReference>
<dbReference type="GeneID" id="93845542"/>
<evidence type="ECO:0000256" key="2">
    <source>
        <dbReference type="ARBA" id="ARBA00022679"/>
    </source>
</evidence>
<evidence type="ECO:0000313" key="8">
    <source>
        <dbReference type="Proteomes" id="UP000283576"/>
    </source>
</evidence>
<reference evidence="6 9" key="2">
    <citation type="submission" date="2019-07" db="EMBL/GenBank/DDBJ databases">
        <title>Whole genome shotgun sequence of Staphylococcus gallinarum NBRC 109767.</title>
        <authorList>
            <person name="Hosoyama A."/>
            <person name="Uohara A."/>
            <person name="Ohji S."/>
            <person name="Ichikawa N."/>
        </authorList>
    </citation>
    <scope>NUCLEOTIDE SEQUENCE [LARGE SCALE GENOMIC DNA]</scope>
    <source>
        <strain evidence="6 9">NBRC 109767</strain>
    </source>
</reference>
<evidence type="ECO:0000313" key="6">
    <source>
        <dbReference type="EMBL" id="GEQ04798.1"/>
    </source>
</evidence>
<comment type="function">
    <text evidence="5">A non-essential component of RNA polymerase (RNAP).</text>
</comment>
<dbReference type="GO" id="GO:0000428">
    <property type="term" value="C:DNA-directed RNA polymerase complex"/>
    <property type="evidence" value="ECO:0007669"/>
    <property type="project" value="UniProtKB-KW"/>
</dbReference>
<dbReference type="EMBL" id="BKAX01000001">
    <property type="protein sequence ID" value="GEQ04798.1"/>
    <property type="molecule type" value="Genomic_DNA"/>
</dbReference>
<dbReference type="HAMAP" id="MF_01553">
    <property type="entry name" value="RNApol_bact_RpoY"/>
    <property type="match status" value="1"/>
</dbReference>
<evidence type="ECO:0000256" key="5">
    <source>
        <dbReference type="HAMAP-Rule" id="MF_01553"/>
    </source>
</evidence>
<dbReference type="Pfam" id="PF07288">
    <property type="entry name" value="RpoY"/>
    <property type="match status" value="1"/>
</dbReference>
<name>A0A0D0SII2_STAGA</name>
<dbReference type="OrthoDB" id="2147503at2"/>
<dbReference type="InterPro" id="IPR009907">
    <property type="entry name" value="RpoY"/>
</dbReference>
<dbReference type="GO" id="GO:0006351">
    <property type="term" value="P:DNA-templated transcription"/>
    <property type="evidence" value="ECO:0007669"/>
    <property type="project" value="UniProtKB-UniRule"/>
</dbReference>
<evidence type="ECO:0000256" key="3">
    <source>
        <dbReference type="ARBA" id="ARBA00022695"/>
    </source>
</evidence>
<comment type="caution">
    <text evidence="7">The sequence shown here is derived from an EMBL/GenBank/DDBJ whole genome shotgun (WGS) entry which is preliminary data.</text>
</comment>
<gene>
    <name evidence="5" type="primary">rpoY</name>
    <name evidence="7" type="ORF">BUZ01_00325</name>
    <name evidence="6" type="ORF">SGA02_06260</name>
</gene>
<dbReference type="Proteomes" id="UP000283576">
    <property type="component" value="Unassembled WGS sequence"/>
</dbReference>
<dbReference type="GO" id="GO:0003677">
    <property type="term" value="F:DNA binding"/>
    <property type="evidence" value="ECO:0007669"/>
    <property type="project" value="UniProtKB-UniRule"/>
</dbReference>
<keyword evidence="3 5" id="KW-0548">Nucleotidyltransferase</keyword>
<dbReference type="Gene3D" id="3.10.20.730">
    <property type="entry name" value="RNAP, epsilon subunit-like"/>
    <property type="match status" value="1"/>
</dbReference>
<accession>A0A0D0SII2</accession>
<keyword evidence="1 5" id="KW-0240">DNA-directed RNA polymerase</keyword>
<keyword evidence="9" id="KW-1185">Reference proteome</keyword>
<evidence type="ECO:0000313" key="7">
    <source>
        <dbReference type="EMBL" id="RIL44450.1"/>
    </source>
</evidence>
<evidence type="ECO:0000256" key="4">
    <source>
        <dbReference type="ARBA" id="ARBA00023163"/>
    </source>
</evidence>
<dbReference type="GO" id="GO:0003899">
    <property type="term" value="F:DNA-directed RNA polymerase activity"/>
    <property type="evidence" value="ECO:0007669"/>
    <property type="project" value="UniProtKB-UniRule"/>
</dbReference>
<proteinExistence type="inferred from homology"/>
<dbReference type="NCBIfam" id="NF010188">
    <property type="entry name" value="PRK13667.1"/>
    <property type="match status" value="1"/>
</dbReference>
<evidence type="ECO:0000313" key="9">
    <source>
        <dbReference type="Proteomes" id="UP000321057"/>
    </source>
</evidence>
<organism evidence="7 8">
    <name type="scientific">Staphylococcus gallinarum</name>
    <dbReference type="NCBI Taxonomy" id="1293"/>
    <lineage>
        <taxon>Bacteria</taxon>
        <taxon>Bacillati</taxon>
        <taxon>Bacillota</taxon>
        <taxon>Bacilli</taxon>
        <taxon>Bacillales</taxon>
        <taxon>Staphylococcaceae</taxon>
        <taxon>Staphylococcus</taxon>
    </lineage>
</organism>